<dbReference type="EMBL" id="JABSTQ010004688">
    <property type="protein sequence ID" value="KAG0441353.1"/>
    <property type="molecule type" value="Genomic_DNA"/>
</dbReference>
<accession>A0AC60QT99</accession>
<comment type="caution">
    <text evidence="1">The sequence shown here is derived from an EMBL/GenBank/DDBJ whole genome shotgun (WGS) entry which is preliminary data.</text>
</comment>
<keyword evidence="2" id="KW-1185">Reference proteome</keyword>
<organism evidence="1 2">
    <name type="scientific">Ixodes persulcatus</name>
    <name type="common">Taiga tick</name>
    <dbReference type="NCBI Taxonomy" id="34615"/>
    <lineage>
        <taxon>Eukaryota</taxon>
        <taxon>Metazoa</taxon>
        <taxon>Ecdysozoa</taxon>
        <taxon>Arthropoda</taxon>
        <taxon>Chelicerata</taxon>
        <taxon>Arachnida</taxon>
        <taxon>Acari</taxon>
        <taxon>Parasitiformes</taxon>
        <taxon>Ixodida</taxon>
        <taxon>Ixodoidea</taxon>
        <taxon>Ixodidae</taxon>
        <taxon>Ixodinae</taxon>
        <taxon>Ixodes</taxon>
    </lineage>
</organism>
<evidence type="ECO:0000313" key="2">
    <source>
        <dbReference type="Proteomes" id="UP000805193"/>
    </source>
</evidence>
<protein>
    <submittedName>
        <fullName evidence="1">Uncharacterized protein</fullName>
    </submittedName>
</protein>
<gene>
    <name evidence="1" type="ORF">HPB47_015981</name>
</gene>
<dbReference type="Proteomes" id="UP000805193">
    <property type="component" value="Unassembled WGS sequence"/>
</dbReference>
<sequence>MYALVRYVEIITDNRLHVISVEDILNFDPADEFDFDNKKTYTAEWHDEKDEANSGQYVIQILRLAVQKLVQELPGMNREHIGAHQPEPGAVVVAPLDPQLPAAPIQAPEAEPPAAPDAQPPIEEVPNFSPTADGRWGHCPQAYRLADPNEGFKVSFDNWFTLYGLVCTLKERGLLSVGTVRPSHLPHCSFKNDAALKKEGLGSFDVTTEPKNNVAAVKWYDKEPVHLVSSHVAVATTGQVERWSSISRATVIVERPDIVGEYNQFLGGEDLCDMLVEHYRCDIRGRRYYLLIMVHELHGHHAAPSVGGPSLASKSEKLAPSPQGTQERGQARLAPAFPWKEEQHACYHQGLAEAAAAPVGELGP</sequence>
<evidence type="ECO:0000313" key="1">
    <source>
        <dbReference type="EMBL" id="KAG0441353.1"/>
    </source>
</evidence>
<proteinExistence type="predicted"/>
<reference evidence="1 2" key="1">
    <citation type="journal article" date="2020" name="Cell">
        <title>Large-Scale Comparative Analyses of Tick Genomes Elucidate Their Genetic Diversity and Vector Capacities.</title>
        <authorList>
            <consortium name="Tick Genome and Microbiome Consortium (TIGMIC)"/>
            <person name="Jia N."/>
            <person name="Wang J."/>
            <person name="Shi W."/>
            <person name="Du L."/>
            <person name="Sun Y."/>
            <person name="Zhan W."/>
            <person name="Jiang J.F."/>
            <person name="Wang Q."/>
            <person name="Zhang B."/>
            <person name="Ji P."/>
            <person name="Bell-Sakyi L."/>
            <person name="Cui X.M."/>
            <person name="Yuan T.T."/>
            <person name="Jiang B.G."/>
            <person name="Yang W.F."/>
            <person name="Lam T.T."/>
            <person name="Chang Q.C."/>
            <person name="Ding S.J."/>
            <person name="Wang X.J."/>
            <person name="Zhu J.G."/>
            <person name="Ruan X.D."/>
            <person name="Zhao L."/>
            <person name="Wei J.T."/>
            <person name="Ye R.Z."/>
            <person name="Que T.C."/>
            <person name="Du C.H."/>
            <person name="Zhou Y.H."/>
            <person name="Cheng J.X."/>
            <person name="Dai P.F."/>
            <person name="Guo W.B."/>
            <person name="Han X.H."/>
            <person name="Huang E.J."/>
            <person name="Li L.F."/>
            <person name="Wei W."/>
            <person name="Gao Y.C."/>
            <person name="Liu J.Z."/>
            <person name="Shao H.Z."/>
            <person name="Wang X."/>
            <person name="Wang C.C."/>
            <person name="Yang T.C."/>
            <person name="Huo Q.B."/>
            <person name="Li W."/>
            <person name="Chen H.Y."/>
            <person name="Chen S.E."/>
            <person name="Zhou L.G."/>
            <person name="Ni X.B."/>
            <person name="Tian J.H."/>
            <person name="Sheng Y."/>
            <person name="Liu T."/>
            <person name="Pan Y.S."/>
            <person name="Xia L.Y."/>
            <person name="Li J."/>
            <person name="Zhao F."/>
            <person name="Cao W.C."/>
        </authorList>
    </citation>
    <scope>NUCLEOTIDE SEQUENCE [LARGE SCALE GENOMIC DNA]</scope>
    <source>
        <strain evidence="1">Iper-2018</strain>
    </source>
</reference>
<name>A0AC60QT99_IXOPE</name>